<reference evidence="1 2" key="1">
    <citation type="submission" date="2018-06" db="EMBL/GenBank/DDBJ databases">
        <title>Genomic Encyclopedia of Type Strains, Phase IV (KMG-IV): sequencing the most valuable type-strain genomes for metagenomic binning, comparative biology and taxonomic classification.</title>
        <authorList>
            <person name="Goeker M."/>
        </authorList>
    </citation>
    <scope>NUCLEOTIDE SEQUENCE [LARGE SCALE GENOMIC DNA]</scope>
    <source>
        <strain evidence="1 2">DSM 25520</strain>
    </source>
</reference>
<keyword evidence="2" id="KW-1185">Reference proteome</keyword>
<proteinExistence type="predicted"/>
<accession>A0A366H6Q3</accession>
<dbReference type="Proteomes" id="UP000253628">
    <property type="component" value="Unassembled WGS sequence"/>
</dbReference>
<protein>
    <submittedName>
        <fullName evidence="1">Uncharacterized protein</fullName>
    </submittedName>
</protein>
<evidence type="ECO:0000313" key="2">
    <source>
        <dbReference type="Proteomes" id="UP000253628"/>
    </source>
</evidence>
<organism evidence="1 2">
    <name type="scientific">Eoetvoesiella caeni</name>
    <dbReference type="NCBI Taxonomy" id="645616"/>
    <lineage>
        <taxon>Bacteria</taxon>
        <taxon>Pseudomonadati</taxon>
        <taxon>Pseudomonadota</taxon>
        <taxon>Betaproteobacteria</taxon>
        <taxon>Burkholderiales</taxon>
        <taxon>Alcaligenaceae</taxon>
        <taxon>Eoetvoesiella</taxon>
    </lineage>
</organism>
<evidence type="ECO:0000313" key="1">
    <source>
        <dbReference type="EMBL" id="RBP37099.1"/>
    </source>
</evidence>
<dbReference type="EMBL" id="QNRQ01000010">
    <property type="protein sequence ID" value="RBP37099.1"/>
    <property type="molecule type" value="Genomic_DNA"/>
</dbReference>
<comment type="caution">
    <text evidence="1">The sequence shown here is derived from an EMBL/GenBank/DDBJ whole genome shotgun (WGS) entry which is preliminary data.</text>
</comment>
<dbReference type="AlphaFoldDB" id="A0A366H6Q3"/>
<sequence length="170" mass="19281">MTYARRAMRSSRREDTVALTTVFAFTSPEQSGPARFPALYSCLHDQLSRQPHPGGCYTSHKEMAYLHPRCKVWENCTSKMLMMPADPDQGRCRPSPAAPADLCTPLAGRVDAYGKNLLVNRDQVPSPFMWASCIYRTSRAERVWRRCMTMYRLHAMTSWTAVPGSVCCPR</sequence>
<gene>
    <name evidence="1" type="ORF">DFR37_11048</name>
</gene>
<name>A0A366H6Q3_9BURK</name>